<dbReference type="EC" id="4.1.3.4" evidence="3"/>
<sequence length="432" mass="46405">MRGGALKAVINRFSSSISPRFLRFRDVSASTCFHQMDGSNSCFASAQMWKQHGLGTSYPPETLLIDRYTVYVLFGLIISYVDLSLWYAKIGYGKFPLHGRLCCIYFPIVPVLSLNSNFLFCKNSLLGTIPGFVKIWEVGPRDGLQNEKEIVPTAVKVELIKMLVSSGLHIVEATSFVSPKWVPQLADAKDVIQAIQNVEGARFPVLAPNLKGFEAAVAAGAKEVAVFASASESFSRSNINCSIEDSLARFREVALAAQKLSIPVRGYVSCVVGCPEEGAVPPSKVAYVAKELLSMGCMEISLGDTIGVGTPGTVVRMLEEVVNVVPKEKLAVHFHDTYGQALSNILVSLQMGISTVDSSVSGLGGCPYAKSATGNVATEDVVYMLDGLGVKTNVDLRKLILAGNFISKHLGRPSSSKTAIALSKTLVNVSKL</sequence>
<evidence type="ECO:0000256" key="4">
    <source>
        <dbReference type="ARBA" id="ARBA00022723"/>
    </source>
</evidence>
<feature type="domain" description="Pyruvate carboxyltransferase" evidence="7">
    <location>
        <begin position="133"/>
        <end position="405"/>
    </location>
</feature>
<evidence type="ECO:0000256" key="1">
    <source>
        <dbReference type="ARBA" id="ARBA00005143"/>
    </source>
</evidence>
<evidence type="ECO:0000313" key="9">
    <source>
        <dbReference type="Proteomes" id="UP000077755"/>
    </source>
</evidence>
<dbReference type="FunFam" id="3.20.20.70:FF:000038">
    <property type="entry name" value="Hydroxymethylglutaryl-CoA lyase, mitochondrial"/>
    <property type="match status" value="1"/>
</dbReference>
<accession>A0AAF0X212</accession>
<organism evidence="8 9">
    <name type="scientific">Daucus carota subsp. sativus</name>
    <name type="common">Carrot</name>
    <dbReference type="NCBI Taxonomy" id="79200"/>
    <lineage>
        <taxon>Eukaryota</taxon>
        <taxon>Viridiplantae</taxon>
        <taxon>Streptophyta</taxon>
        <taxon>Embryophyta</taxon>
        <taxon>Tracheophyta</taxon>
        <taxon>Spermatophyta</taxon>
        <taxon>Magnoliopsida</taxon>
        <taxon>eudicotyledons</taxon>
        <taxon>Gunneridae</taxon>
        <taxon>Pentapetalae</taxon>
        <taxon>asterids</taxon>
        <taxon>campanulids</taxon>
        <taxon>Apiales</taxon>
        <taxon>Apiaceae</taxon>
        <taxon>Apioideae</taxon>
        <taxon>Scandiceae</taxon>
        <taxon>Daucinae</taxon>
        <taxon>Daucus</taxon>
        <taxon>Daucus sect. Daucus</taxon>
    </lineage>
</organism>
<evidence type="ECO:0000256" key="6">
    <source>
        <dbReference type="ARBA" id="ARBA00049877"/>
    </source>
</evidence>
<evidence type="ECO:0000256" key="5">
    <source>
        <dbReference type="ARBA" id="ARBA00023239"/>
    </source>
</evidence>
<evidence type="ECO:0000256" key="2">
    <source>
        <dbReference type="ARBA" id="ARBA00009405"/>
    </source>
</evidence>
<proteinExistence type="inferred from homology"/>
<keyword evidence="4" id="KW-0479">Metal-binding</keyword>
<dbReference type="SUPFAM" id="SSF51569">
    <property type="entry name" value="Aldolase"/>
    <property type="match status" value="1"/>
</dbReference>
<reference evidence="8" key="1">
    <citation type="journal article" date="2016" name="Nat. Genet.">
        <title>A high-quality carrot genome assembly provides new insights into carotenoid accumulation and asterid genome evolution.</title>
        <authorList>
            <person name="Iorizzo M."/>
            <person name="Ellison S."/>
            <person name="Senalik D."/>
            <person name="Zeng P."/>
            <person name="Satapoomin P."/>
            <person name="Huang J."/>
            <person name="Bowman M."/>
            <person name="Iovene M."/>
            <person name="Sanseverino W."/>
            <person name="Cavagnaro P."/>
            <person name="Yildiz M."/>
            <person name="Macko-Podgorni A."/>
            <person name="Moranska E."/>
            <person name="Grzebelus E."/>
            <person name="Grzebelus D."/>
            <person name="Ashrafi H."/>
            <person name="Zheng Z."/>
            <person name="Cheng S."/>
            <person name="Spooner D."/>
            <person name="Van Deynze A."/>
            <person name="Simon P."/>
        </authorList>
    </citation>
    <scope>NUCLEOTIDE SEQUENCE</scope>
    <source>
        <tissue evidence="8">Leaf</tissue>
    </source>
</reference>
<dbReference type="GO" id="GO:0046951">
    <property type="term" value="P:ketone body biosynthetic process"/>
    <property type="evidence" value="ECO:0007669"/>
    <property type="project" value="TreeGrafter"/>
</dbReference>
<dbReference type="EMBL" id="CP093347">
    <property type="protein sequence ID" value="WOG99954.1"/>
    <property type="molecule type" value="Genomic_DNA"/>
</dbReference>
<reference evidence="8" key="2">
    <citation type="submission" date="2022-03" db="EMBL/GenBank/DDBJ databases">
        <title>Draft title - Genomic analysis of global carrot germplasm unveils the trajectory of domestication and the origin of high carotenoid orange carrot.</title>
        <authorList>
            <person name="Iorizzo M."/>
            <person name="Ellison S."/>
            <person name="Senalik D."/>
            <person name="Macko-Podgorni A."/>
            <person name="Grzebelus D."/>
            <person name="Bostan H."/>
            <person name="Rolling W."/>
            <person name="Curaba J."/>
            <person name="Simon P."/>
        </authorList>
    </citation>
    <scope>NUCLEOTIDE SEQUENCE</scope>
    <source>
        <tissue evidence="8">Leaf</tissue>
    </source>
</reference>
<gene>
    <name evidence="8" type="ORF">DCAR_0519310</name>
</gene>
<dbReference type="InterPro" id="IPR013785">
    <property type="entry name" value="Aldolase_TIM"/>
</dbReference>
<keyword evidence="9" id="KW-1185">Reference proteome</keyword>
<dbReference type="GO" id="GO:0004419">
    <property type="term" value="F:hydroxymethylglutaryl-CoA lyase activity"/>
    <property type="evidence" value="ECO:0007669"/>
    <property type="project" value="UniProtKB-EC"/>
</dbReference>
<dbReference type="GO" id="GO:0006552">
    <property type="term" value="P:L-leucine catabolic process"/>
    <property type="evidence" value="ECO:0007669"/>
    <property type="project" value="TreeGrafter"/>
</dbReference>
<dbReference type="AlphaFoldDB" id="A0AAF0X212"/>
<dbReference type="CDD" id="cd07938">
    <property type="entry name" value="DRE_TIM_HMGL"/>
    <property type="match status" value="1"/>
</dbReference>
<comment type="similarity">
    <text evidence="2">Belongs to the HMG-CoA lyase family.</text>
</comment>
<dbReference type="Gene3D" id="3.20.20.70">
    <property type="entry name" value="Aldolase class I"/>
    <property type="match status" value="1"/>
</dbReference>
<protein>
    <recommendedName>
        <fullName evidence="3">hydroxymethylglutaryl-CoA lyase</fullName>
        <ecNumber evidence="3">4.1.3.4</ecNumber>
    </recommendedName>
</protein>
<comment type="catalytic activity">
    <reaction evidence="6">
        <text>(3S)-3-hydroxy-3-methylglutaryl-CoA = acetoacetate + acetyl-CoA</text>
        <dbReference type="Rhea" id="RHEA:24404"/>
        <dbReference type="ChEBI" id="CHEBI:13705"/>
        <dbReference type="ChEBI" id="CHEBI:43074"/>
        <dbReference type="ChEBI" id="CHEBI:57288"/>
        <dbReference type="EC" id="4.1.3.4"/>
    </reaction>
</comment>
<dbReference type="NCBIfam" id="NF004283">
    <property type="entry name" value="PRK05692.1"/>
    <property type="match status" value="1"/>
</dbReference>
<name>A0AAF0X212_DAUCS</name>
<dbReference type="PANTHER" id="PTHR42738">
    <property type="entry name" value="HYDROXYMETHYLGLUTARYL-COA LYASE"/>
    <property type="match status" value="1"/>
</dbReference>
<dbReference type="GO" id="GO:0046872">
    <property type="term" value="F:metal ion binding"/>
    <property type="evidence" value="ECO:0007669"/>
    <property type="project" value="UniProtKB-KW"/>
</dbReference>
<evidence type="ECO:0000313" key="8">
    <source>
        <dbReference type="EMBL" id="WOG99954.1"/>
    </source>
</evidence>
<dbReference type="PANTHER" id="PTHR42738:SF15">
    <property type="entry name" value="HYDROXYMETHYLGLUTARYL-COA LYASE"/>
    <property type="match status" value="1"/>
</dbReference>
<comment type="pathway">
    <text evidence="1">Metabolic intermediate metabolism; (S)-3-hydroxy-3-methylglutaryl-CoA degradation; acetoacetate from (S)-3-hydroxy-3-methylglutaryl-CoA: step 1/1.</text>
</comment>
<evidence type="ECO:0000259" key="7">
    <source>
        <dbReference type="Pfam" id="PF00682"/>
    </source>
</evidence>
<evidence type="ECO:0000256" key="3">
    <source>
        <dbReference type="ARBA" id="ARBA00012910"/>
    </source>
</evidence>
<keyword evidence="5" id="KW-0456">Lyase</keyword>
<dbReference type="InterPro" id="IPR000891">
    <property type="entry name" value="PYR_CT"/>
</dbReference>
<dbReference type="Proteomes" id="UP000077755">
    <property type="component" value="Chromosome 5"/>
</dbReference>
<dbReference type="Pfam" id="PF00682">
    <property type="entry name" value="HMGL-like"/>
    <property type="match status" value="1"/>
</dbReference>
<dbReference type="InterPro" id="IPR043594">
    <property type="entry name" value="HMGL"/>
</dbReference>